<evidence type="ECO:0000259" key="4">
    <source>
        <dbReference type="Pfam" id="PF03389"/>
    </source>
</evidence>
<feature type="compositionally biased region" description="Basic and acidic residues" evidence="3">
    <location>
        <begin position="573"/>
        <end position="594"/>
    </location>
</feature>
<sequence length="594" mass="67858">MAIYHLSTKPISRSSGRSAVASVAYRAGIEIIDERLGKTYDYTKRSGVLWTGLATPHGFNIDRNELWNRAEKTETRSNSRTAREIVINIPHELMQGDQSAGKMLAYEFATNLSQKYQIAVDVAVHAPDKQGDNRNYHAHLLLTTRQIEQTKNGFELGKKSQLEMSNAQLKQAGLLSNQDELKEIRREWAELANGYLAEHGLDERIDHRSHKDRGLETLPTVKMGWKATELERQGIRTEVGDQNRAIKAYNAQIEQKNELQQQITQNGYKDGTINNRDDLVTVLKERGYSVESKGDKIAISPPNSNQIVSLSGELFTNTLKNAHRATLEPRKNENGIGVPPTPQNTLKTQIMAFYDEYQKSNQKLLANKPDVDAYFDLVKEREKLLHKQETLRLHKALETKSKAYNHLANNKPLLDHLRPKFLGQSTWEQDKEKSYQAYWTAKTAFTEHKHADPHKLYHAQASEQIKDEFPKEHAKASLWLLELKKHEWQTSQHIETIKSQADEVAKANTTYFGEIIAVTEIGILQKTNQGLVYHSPKDVDLQENQIGRVLALEYPKVMFADRKLVEVKTQAQYEKDQSEHNKDFTKSKGRGFGD</sequence>
<evidence type="ECO:0000313" key="6">
    <source>
        <dbReference type="Proteomes" id="UP000254065"/>
    </source>
</evidence>
<accession>A0A378U7C3</accession>
<keyword evidence="6" id="KW-1185">Reference proteome</keyword>
<dbReference type="GO" id="GO:0016740">
    <property type="term" value="F:transferase activity"/>
    <property type="evidence" value="ECO:0007669"/>
    <property type="project" value="UniProtKB-KW"/>
</dbReference>
<evidence type="ECO:0000256" key="1">
    <source>
        <dbReference type="ARBA" id="ARBA00010873"/>
    </source>
</evidence>
<feature type="region of interest" description="Disordered" evidence="3">
    <location>
        <begin position="570"/>
        <end position="594"/>
    </location>
</feature>
<dbReference type="NCBIfam" id="NF041496">
    <property type="entry name" value="MobQ"/>
    <property type="match status" value="1"/>
</dbReference>
<proteinExistence type="inferred from homology"/>
<dbReference type="Proteomes" id="UP000254065">
    <property type="component" value="Unassembled WGS sequence"/>
</dbReference>
<dbReference type="Pfam" id="PF03389">
    <property type="entry name" value="MobA_MobL"/>
    <property type="match status" value="1"/>
</dbReference>
<keyword evidence="5" id="KW-0808">Transferase</keyword>
<evidence type="ECO:0000256" key="3">
    <source>
        <dbReference type="SAM" id="MobiDB-lite"/>
    </source>
</evidence>
<dbReference type="AlphaFoldDB" id="A0A378U7C3"/>
<evidence type="ECO:0000313" key="5">
    <source>
        <dbReference type="EMBL" id="STZ70242.1"/>
    </source>
</evidence>
<evidence type="ECO:0000256" key="2">
    <source>
        <dbReference type="ARBA" id="ARBA00022971"/>
    </source>
</evidence>
<reference evidence="5 6" key="1">
    <citation type="submission" date="2018-06" db="EMBL/GenBank/DDBJ databases">
        <authorList>
            <consortium name="Pathogen Informatics"/>
            <person name="Doyle S."/>
        </authorList>
    </citation>
    <scope>NUCLEOTIDE SEQUENCE [LARGE SCALE GENOMIC DNA]</scope>
    <source>
        <strain evidence="5 6">NCTC12877</strain>
    </source>
</reference>
<comment type="similarity">
    <text evidence="1">Belongs to the MobA/MobL family.</text>
</comment>
<feature type="domain" description="MobA/MobL protein" evidence="4">
    <location>
        <begin position="17"/>
        <end position="232"/>
    </location>
</feature>
<name>A0A378U7C3_9GAMM</name>
<protein>
    <submittedName>
        <fullName evidence="5">DNA strand transferase</fullName>
    </submittedName>
</protein>
<dbReference type="EMBL" id="UGQB01000005">
    <property type="protein sequence ID" value="STZ70242.1"/>
    <property type="molecule type" value="Genomic_DNA"/>
</dbReference>
<dbReference type="Gene3D" id="3.30.930.30">
    <property type="match status" value="1"/>
</dbReference>
<organism evidence="5 6">
    <name type="scientific">Moraxella caprae</name>
    <dbReference type="NCBI Taxonomy" id="90240"/>
    <lineage>
        <taxon>Bacteria</taxon>
        <taxon>Pseudomonadati</taxon>
        <taxon>Pseudomonadota</taxon>
        <taxon>Gammaproteobacteria</taxon>
        <taxon>Moraxellales</taxon>
        <taxon>Moraxellaceae</taxon>
        <taxon>Moraxella</taxon>
    </lineage>
</organism>
<keyword evidence="2" id="KW-0184">Conjugation</keyword>
<gene>
    <name evidence="5" type="primary">mobA</name>
    <name evidence="5" type="ORF">NCTC12877_02716</name>
</gene>
<dbReference type="InterPro" id="IPR005053">
    <property type="entry name" value="MobA_MobL"/>
</dbReference>